<evidence type="ECO:0000313" key="1">
    <source>
        <dbReference type="EMBL" id="KKN14469.1"/>
    </source>
</evidence>
<sequence length="148" mass="15345">MGFLCFMPPGILPGDLNFNRVVGAVSSLTDSAASIRPLQYDLNSRGLTIHVVGDDSAATGINGGPVTVGTTEVEMTFAGTTKSIMIQSDPDNIGKIWIGLTGVTNSGENAMVELEPGSAITMNLNDTSAAIFAISDTATQNIHKMALT</sequence>
<dbReference type="EMBL" id="LAZR01003814">
    <property type="protein sequence ID" value="KKN14469.1"/>
    <property type="molecule type" value="Genomic_DNA"/>
</dbReference>
<organism evidence="1">
    <name type="scientific">marine sediment metagenome</name>
    <dbReference type="NCBI Taxonomy" id="412755"/>
    <lineage>
        <taxon>unclassified sequences</taxon>
        <taxon>metagenomes</taxon>
        <taxon>ecological metagenomes</taxon>
    </lineage>
</organism>
<proteinExistence type="predicted"/>
<name>A0A0F9N930_9ZZZZ</name>
<dbReference type="AlphaFoldDB" id="A0A0F9N930"/>
<gene>
    <name evidence="1" type="ORF">LCGC14_0995910</name>
</gene>
<accession>A0A0F9N930</accession>
<protein>
    <submittedName>
        <fullName evidence="1">Uncharacterized protein</fullName>
    </submittedName>
</protein>
<reference evidence="1" key="1">
    <citation type="journal article" date="2015" name="Nature">
        <title>Complex archaea that bridge the gap between prokaryotes and eukaryotes.</title>
        <authorList>
            <person name="Spang A."/>
            <person name="Saw J.H."/>
            <person name="Jorgensen S.L."/>
            <person name="Zaremba-Niedzwiedzka K."/>
            <person name="Martijn J."/>
            <person name="Lind A.E."/>
            <person name="van Eijk R."/>
            <person name="Schleper C."/>
            <person name="Guy L."/>
            <person name="Ettema T.J."/>
        </authorList>
    </citation>
    <scope>NUCLEOTIDE SEQUENCE</scope>
</reference>
<comment type="caution">
    <text evidence="1">The sequence shown here is derived from an EMBL/GenBank/DDBJ whole genome shotgun (WGS) entry which is preliminary data.</text>
</comment>